<evidence type="ECO:0000256" key="3">
    <source>
        <dbReference type="ARBA" id="ARBA00023125"/>
    </source>
</evidence>
<dbReference type="Pfam" id="PF01479">
    <property type="entry name" value="S4"/>
    <property type="match status" value="1"/>
</dbReference>
<keyword evidence="3" id="KW-0238">DNA-binding</keyword>
<dbReference type="RefSeq" id="WP_054568197.1">
    <property type="nucleotide sequence ID" value="NZ_FAOZ01000037.1"/>
</dbReference>
<keyword evidence="2 4" id="KW-0694">RNA-binding</keyword>
<dbReference type="GO" id="GO:0003677">
    <property type="term" value="F:DNA binding"/>
    <property type="evidence" value="ECO:0007669"/>
    <property type="project" value="UniProtKB-KW"/>
</dbReference>
<proteinExistence type="inferred from homology"/>
<evidence type="ECO:0000256" key="5">
    <source>
        <dbReference type="SAM" id="MobiDB-lite"/>
    </source>
</evidence>
<keyword evidence="8" id="KW-1185">Reference proteome</keyword>
<dbReference type="EMBL" id="FAOZ01000037">
    <property type="protein sequence ID" value="CUU60236.1"/>
    <property type="molecule type" value="Genomic_DNA"/>
</dbReference>
<dbReference type="SUPFAM" id="SSF55174">
    <property type="entry name" value="Alpha-L RNA-binding motif"/>
    <property type="match status" value="1"/>
</dbReference>
<dbReference type="PIRSF" id="PIRSF016821">
    <property type="entry name" value="HSP15"/>
    <property type="match status" value="1"/>
</dbReference>
<dbReference type="Gene3D" id="3.10.290.10">
    <property type="entry name" value="RNA-binding S4 domain"/>
    <property type="match status" value="1"/>
</dbReference>
<name>A0A0S4QZ52_9ACTN</name>
<evidence type="ECO:0000256" key="1">
    <source>
        <dbReference type="ARBA" id="ARBA00008396"/>
    </source>
</evidence>
<accession>A0A0S4QZ52</accession>
<gene>
    <name evidence="7" type="ORF">Ga0074812_13720</name>
</gene>
<dbReference type="GO" id="GO:0034605">
    <property type="term" value="P:cellular response to heat"/>
    <property type="evidence" value="ECO:0007669"/>
    <property type="project" value="InterPro"/>
</dbReference>
<reference evidence="8" key="1">
    <citation type="submission" date="2015-11" db="EMBL/GenBank/DDBJ databases">
        <authorList>
            <person name="Varghese N."/>
        </authorList>
    </citation>
    <scope>NUCLEOTIDE SEQUENCE [LARGE SCALE GENOMIC DNA]</scope>
    <source>
        <strain evidence="8">DSM 45899</strain>
    </source>
</reference>
<dbReference type="InterPro" id="IPR002942">
    <property type="entry name" value="S4_RNA-bd"/>
</dbReference>
<dbReference type="GO" id="GO:0043023">
    <property type="term" value="F:ribosomal large subunit binding"/>
    <property type="evidence" value="ECO:0007669"/>
    <property type="project" value="InterPro"/>
</dbReference>
<dbReference type="CDD" id="cd00165">
    <property type="entry name" value="S4"/>
    <property type="match status" value="1"/>
</dbReference>
<dbReference type="InterPro" id="IPR036986">
    <property type="entry name" value="S4_RNA-bd_sf"/>
</dbReference>
<organism evidence="7 8">
    <name type="scientific">Parafrankia irregularis</name>
    <dbReference type="NCBI Taxonomy" id="795642"/>
    <lineage>
        <taxon>Bacteria</taxon>
        <taxon>Bacillati</taxon>
        <taxon>Actinomycetota</taxon>
        <taxon>Actinomycetes</taxon>
        <taxon>Frankiales</taxon>
        <taxon>Frankiaceae</taxon>
        <taxon>Parafrankia</taxon>
    </lineage>
</organism>
<evidence type="ECO:0000313" key="8">
    <source>
        <dbReference type="Proteomes" id="UP000198802"/>
    </source>
</evidence>
<dbReference type="AlphaFoldDB" id="A0A0S4QZ52"/>
<evidence type="ECO:0000313" key="7">
    <source>
        <dbReference type="EMBL" id="CUU60236.1"/>
    </source>
</evidence>
<dbReference type="Proteomes" id="UP000198802">
    <property type="component" value="Unassembled WGS sequence"/>
</dbReference>
<dbReference type="SMART" id="SM00363">
    <property type="entry name" value="S4"/>
    <property type="match status" value="1"/>
</dbReference>
<dbReference type="InterPro" id="IPR025708">
    <property type="entry name" value="HSP15"/>
</dbReference>
<evidence type="ECO:0000256" key="2">
    <source>
        <dbReference type="ARBA" id="ARBA00022884"/>
    </source>
</evidence>
<feature type="domain" description="RNA-binding S4" evidence="6">
    <location>
        <begin position="8"/>
        <end position="72"/>
    </location>
</feature>
<evidence type="ECO:0000259" key="6">
    <source>
        <dbReference type="SMART" id="SM00363"/>
    </source>
</evidence>
<feature type="region of interest" description="Disordered" evidence="5">
    <location>
        <begin position="84"/>
        <end position="122"/>
    </location>
</feature>
<dbReference type="PROSITE" id="PS50889">
    <property type="entry name" value="S4"/>
    <property type="match status" value="1"/>
</dbReference>
<sequence>MTSEEGTTRVDIWIWSVRLVKTRTMAGDACRGGHVRLNGERVKPARPVRVGDEVRLRQDGHERVVVVTKVLTKRVGAAVAAECYLDNSPPPPERQPLMAVRDRGTGRPTKRDRRAVERLRNR</sequence>
<dbReference type="GO" id="GO:0003727">
    <property type="term" value="F:single-stranded RNA binding"/>
    <property type="evidence" value="ECO:0007669"/>
    <property type="project" value="InterPro"/>
</dbReference>
<evidence type="ECO:0000256" key="4">
    <source>
        <dbReference type="PROSITE-ProRule" id="PRU00182"/>
    </source>
</evidence>
<protein>
    <submittedName>
        <fullName evidence="7">Ribosome-associated heat shock protein Hsp15</fullName>
    </submittedName>
</protein>
<keyword evidence="7" id="KW-0346">Stress response</keyword>
<comment type="similarity">
    <text evidence="1">Belongs to the HSP15 family.</text>
</comment>